<keyword evidence="2" id="KW-1185">Reference proteome</keyword>
<dbReference type="EnsemblPlants" id="Zm00001eb135430_T001">
    <property type="protein sequence ID" value="Zm00001eb135430_P001"/>
    <property type="gene ID" value="Zm00001eb135430"/>
</dbReference>
<organism evidence="1 2">
    <name type="scientific">Zea mays</name>
    <name type="common">Maize</name>
    <dbReference type="NCBI Taxonomy" id="4577"/>
    <lineage>
        <taxon>Eukaryota</taxon>
        <taxon>Viridiplantae</taxon>
        <taxon>Streptophyta</taxon>
        <taxon>Embryophyta</taxon>
        <taxon>Tracheophyta</taxon>
        <taxon>Spermatophyta</taxon>
        <taxon>Magnoliopsida</taxon>
        <taxon>Liliopsida</taxon>
        <taxon>Poales</taxon>
        <taxon>Poaceae</taxon>
        <taxon>PACMAD clade</taxon>
        <taxon>Panicoideae</taxon>
        <taxon>Andropogonodae</taxon>
        <taxon>Andropogoneae</taxon>
        <taxon>Tripsacinae</taxon>
        <taxon>Zea</taxon>
    </lineage>
</organism>
<accession>A0A804N4Y7</accession>
<sequence length="150" mass="16032">MELRPGGLFFLAPGRSFLYACLGSRAQPAPLRVVPAPLRALCSPHGVRPSSSSAGAVPCRARPHGISLSTLLSLSRLRHSSRPSPTRLAQVVTSPNRASARTQLDVVPRLSSLLSSSSGCAPLFSAFLPVLSLLWPWMLRSSSSPAWQHQ</sequence>
<dbReference type="Proteomes" id="UP000007305">
    <property type="component" value="Chromosome 3"/>
</dbReference>
<evidence type="ECO:0000313" key="2">
    <source>
        <dbReference type="Proteomes" id="UP000007305"/>
    </source>
</evidence>
<dbReference type="Gramene" id="Zm00001eb135430_T001">
    <property type="protein sequence ID" value="Zm00001eb135430_P001"/>
    <property type="gene ID" value="Zm00001eb135430"/>
</dbReference>
<name>A0A804N4Y7_MAIZE</name>
<proteinExistence type="predicted"/>
<reference evidence="1" key="2">
    <citation type="submission" date="2019-07" db="EMBL/GenBank/DDBJ databases">
        <authorList>
            <person name="Seetharam A."/>
            <person name="Woodhouse M."/>
            <person name="Cannon E."/>
        </authorList>
    </citation>
    <scope>NUCLEOTIDE SEQUENCE [LARGE SCALE GENOMIC DNA]</scope>
    <source>
        <strain evidence="1">cv. B73</strain>
    </source>
</reference>
<reference evidence="1" key="3">
    <citation type="submission" date="2021-05" db="UniProtKB">
        <authorList>
            <consortium name="EnsemblPlants"/>
        </authorList>
    </citation>
    <scope>IDENTIFICATION</scope>
    <source>
        <strain evidence="1">cv. B73</strain>
    </source>
</reference>
<evidence type="ECO:0000313" key="1">
    <source>
        <dbReference type="EnsemblPlants" id="Zm00001eb135430_P001"/>
    </source>
</evidence>
<dbReference type="AlphaFoldDB" id="A0A804N4Y7"/>
<protein>
    <submittedName>
        <fullName evidence="1">Uncharacterized protein</fullName>
    </submittedName>
</protein>
<reference evidence="2" key="1">
    <citation type="submission" date="2015-12" db="EMBL/GenBank/DDBJ databases">
        <title>Update maize B73 reference genome by single molecule sequencing technologies.</title>
        <authorList>
            <consortium name="Maize Genome Sequencing Project"/>
            <person name="Ware D."/>
        </authorList>
    </citation>
    <scope>NUCLEOTIDE SEQUENCE [LARGE SCALE GENOMIC DNA]</scope>
    <source>
        <strain evidence="2">cv. B73</strain>
    </source>
</reference>
<dbReference type="InParanoid" id="A0A804N4Y7"/>